<dbReference type="OrthoDB" id="2182676at2"/>
<evidence type="ECO:0008006" key="4">
    <source>
        <dbReference type="Google" id="ProtNLM"/>
    </source>
</evidence>
<dbReference type="Pfam" id="PF04854">
    <property type="entry name" value="DUF624"/>
    <property type="match status" value="1"/>
</dbReference>
<proteinExistence type="predicted"/>
<dbReference type="InterPro" id="IPR006938">
    <property type="entry name" value="DUF624"/>
</dbReference>
<reference evidence="2 3" key="1">
    <citation type="submission" date="2013-03" db="EMBL/GenBank/DDBJ databases">
        <title>The Genome Sequence of Enterococcus columbae ATCC_51263 (PacBio/Illumina hybrid assembly).</title>
        <authorList>
            <consortium name="The Broad Institute Genomics Platform"/>
            <consortium name="The Broad Institute Genome Sequencing Center for Infectious Disease"/>
            <person name="Earl A."/>
            <person name="Russ C."/>
            <person name="Gilmore M."/>
            <person name="Surin D."/>
            <person name="Walker B."/>
            <person name="Young S."/>
            <person name="Zeng Q."/>
            <person name="Gargeya S."/>
            <person name="Fitzgerald M."/>
            <person name="Haas B."/>
            <person name="Abouelleil A."/>
            <person name="Allen A.W."/>
            <person name="Alvarado L."/>
            <person name="Arachchi H.M."/>
            <person name="Berlin A.M."/>
            <person name="Chapman S.B."/>
            <person name="Gainer-Dewar J."/>
            <person name="Goldberg J."/>
            <person name="Griggs A."/>
            <person name="Gujja S."/>
            <person name="Hansen M."/>
            <person name="Howarth C."/>
            <person name="Imamovic A."/>
            <person name="Ireland A."/>
            <person name="Larimer J."/>
            <person name="McCowan C."/>
            <person name="Murphy C."/>
            <person name="Pearson M."/>
            <person name="Poon T.W."/>
            <person name="Priest M."/>
            <person name="Roberts A."/>
            <person name="Saif S."/>
            <person name="Shea T."/>
            <person name="Sisk P."/>
            <person name="Sykes S."/>
            <person name="Wortman J."/>
            <person name="Nusbaum C."/>
            <person name="Birren B."/>
        </authorList>
    </citation>
    <scope>NUCLEOTIDE SEQUENCE [LARGE SCALE GENOMIC DNA]</scope>
    <source>
        <strain evidence="2 3">ATCC 51263</strain>
    </source>
</reference>
<evidence type="ECO:0000313" key="3">
    <source>
        <dbReference type="Proteomes" id="UP000014113"/>
    </source>
</evidence>
<keyword evidence="1" id="KW-0812">Transmembrane</keyword>
<feature type="transmembrane region" description="Helical" evidence="1">
    <location>
        <begin position="75"/>
        <end position="92"/>
    </location>
</feature>
<comment type="caution">
    <text evidence="2">The sequence shown here is derived from an EMBL/GenBank/DDBJ whole genome shotgun (WGS) entry which is preliminary data.</text>
</comment>
<dbReference type="STRING" id="1121865.OMW_00397"/>
<name>S0KYJ9_9ENTE</name>
<dbReference type="Proteomes" id="UP000014113">
    <property type="component" value="Unassembled WGS sequence"/>
</dbReference>
<dbReference type="AlphaFoldDB" id="S0KYJ9"/>
<organism evidence="2 3">
    <name type="scientific">Enterococcus columbae DSM 7374 = ATCC 51263</name>
    <dbReference type="NCBI Taxonomy" id="1121865"/>
    <lineage>
        <taxon>Bacteria</taxon>
        <taxon>Bacillati</taxon>
        <taxon>Bacillota</taxon>
        <taxon>Bacilli</taxon>
        <taxon>Lactobacillales</taxon>
        <taxon>Enterococcaceae</taxon>
        <taxon>Enterococcus</taxon>
    </lineage>
</organism>
<feature type="transmembrane region" description="Helical" evidence="1">
    <location>
        <begin position="98"/>
        <end position="117"/>
    </location>
</feature>
<keyword evidence="1" id="KW-0472">Membrane</keyword>
<evidence type="ECO:0000313" key="2">
    <source>
        <dbReference type="EMBL" id="EOW84499.1"/>
    </source>
</evidence>
<feature type="transmembrane region" description="Helical" evidence="1">
    <location>
        <begin position="155"/>
        <end position="172"/>
    </location>
</feature>
<protein>
    <recommendedName>
        <fullName evidence="4">DUF624 domain-containing protein</fullName>
    </recommendedName>
</protein>
<dbReference type="PATRIC" id="fig|1121865.3.peg.390"/>
<dbReference type="RefSeq" id="WP_016182561.1">
    <property type="nucleotide sequence ID" value="NZ_JXKI01000035.1"/>
</dbReference>
<gene>
    <name evidence="2" type="ORF">I568_00995</name>
</gene>
<keyword evidence="1" id="KW-1133">Transmembrane helix</keyword>
<dbReference type="EMBL" id="ASWJ01000004">
    <property type="protein sequence ID" value="EOW84499.1"/>
    <property type="molecule type" value="Genomic_DNA"/>
</dbReference>
<sequence length="191" mass="22073">MVEKFYRGTEIIYTCFLINIFVLIGTLLGGVIFGISPSIQSGHALTKKYMMGKKVHFIKEYIELYRKNFLIANKNVLPIIIFCVIPLILLHFKHVSLTYSAPIVIMILNILFSMSEYYELSSKNLYLNVFRFITANIFGNILGICWFYICWYLSMLIPGLIPFLSIGLWIYGNMAIYTKLYTDNENAKVGE</sequence>
<keyword evidence="3" id="KW-1185">Reference proteome</keyword>
<accession>S0KYJ9</accession>
<evidence type="ECO:0000256" key="1">
    <source>
        <dbReference type="SAM" id="Phobius"/>
    </source>
</evidence>
<feature type="transmembrane region" description="Helical" evidence="1">
    <location>
        <begin position="129"/>
        <end position="149"/>
    </location>
</feature>
<dbReference type="eggNOG" id="COG5578">
    <property type="taxonomic scope" value="Bacteria"/>
</dbReference>
<feature type="transmembrane region" description="Helical" evidence="1">
    <location>
        <begin position="12"/>
        <end position="35"/>
    </location>
</feature>